<dbReference type="FunFam" id="1.10.1200.10:FF:000005">
    <property type="entry name" value="Nonribosomal peptide synthetase 1"/>
    <property type="match status" value="1"/>
</dbReference>
<dbReference type="InterPro" id="IPR020845">
    <property type="entry name" value="AMP-binding_CS"/>
</dbReference>
<evidence type="ECO:0000256" key="2">
    <source>
        <dbReference type="ARBA" id="ARBA00022450"/>
    </source>
</evidence>
<dbReference type="Proteomes" id="UP001162889">
    <property type="component" value="Unassembled WGS sequence"/>
</dbReference>
<organism evidence="5 7">
    <name type="scientific">Duganella violaceipulchra</name>
    <dbReference type="NCBI Taxonomy" id="2849652"/>
    <lineage>
        <taxon>Bacteria</taxon>
        <taxon>Pseudomonadati</taxon>
        <taxon>Pseudomonadota</taxon>
        <taxon>Betaproteobacteria</taxon>
        <taxon>Burkholderiales</taxon>
        <taxon>Oxalobacteraceae</taxon>
        <taxon>Telluria group</taxon>
        <taxon>Duganella</taxon>
    </lineage>
</organism>
<dbReference type="InterPro" id="IPR009081">
    <property type="entry name" value="PP-bd_ACP"/>
</dbReference>
<accession>A0AA41HJY5</accession>
<dbReference type="PROSITE" id="PS50075">
    <property type="entry name" value="CARRIER"/>
    <property type="match status" value="2"/>
</dbReference>
<proteinExistence type="predicted"/>
<dbReference type="NCBIfam" id="TIGR01733">
    <property type="entry name" value="AA-adenyl-dom"/>
    <property type="match status" value="2"/>
</dbReference>
<dbReference type="Proteomes" id="UP001155901">
    <property type="component" value="Unassembled WGS sequence"/>
</dbReference>
<dbReference type="InterPro" id="IPR010071">
    <property type="entry name" value="AA_adenyl_dom"/>
</dbReference>
<evidence type="ECO:0000256" key="3">
    <source>
        <dbReference type="ARBA" id="ARBA00022553"/>
    </source>
</evidence>
<comment type="cofactor">
    <cofactor evidence="1">
        <name>pantetheine 4'-phosphate</name>
        <dbReference type="ChEBI" id="CHEBI:47942"/>
    </cofactor>
</comment>
<dbReference type="CDD" id="cd05930">
    <property type="entry name" value="A_NRPS"/>
    <property type="match status" value="1"/>
</dbReference>
<keyword evidence="8" id="KW-1185">Reference proteome</keyword>
<dbReference type="InterPro" id="IPR001242">
    <property type="entry name" value="Condensation_dom"/>
</dbReference>
<protein>
    <submittedName>
        <fullName evidence="5">Amino acid adenylation domain-containing protein</fullName>
    </submittedName>
</protein>
<sequence>MTTRPAFPLTLTQADIYFDQARHPELPLYNVGGYIELGEIDPDRLAQAHARLVCGHDAFGIRVCDAGPEVAQSISDERDTGLALHDFSAAPAPEQAARAWLGALFQTPLPLHRAALFRACLLKLAPRRYWYVGLAHHLSMDGWGFANWARQLGACYHEQSVGGGHADAGASAWRAVAEADQRYLAGPRCQADRDYWRASLARLPEPLLAPLAPARQGAPGASRRAIVSLNAQRMAGLRQLAEAAGVGLPQALAGLLSVYLRAVYGREQLLLGMPVHNRAGAAQKQMVGVFTSVSPLLVEMAPELRLGQLLRALAGRQRASLRHQRYPLGRMLRDLGRQGRAEPLYDVGFSYLKLDSAFVVGGQAARLVYLSHDHEATPLMLTAWDYGQQAAQLQFDCNLGYFSAADIALLTARFAHMLDHCAGWAECALDQLDILPPAERSRLLEDFNRNSGAPAPAACLHALFEAQARATPAAPALWAGGATLDYRQLNERANQVAHRLRATGAGPGALVGVCLERHADMVASLLGVLKAGAAYVPLDPRYPPARLQAIVEDSALHIVLSQGSLRHALPAGAEVLYLDQAATLAGQPRSDPDAAAGASPEQLAYVIYTSGSTGKPKGVAIRHRNAAALVQWARECYAADELRSVLASTSLNFDLSVFELFVPLSLGHRCVLVDDALALLEHDHDVSLVNTVPSAMRLLLERDAVPASARVINLAGEPLPRQLLNDLLARDPRRKVFNLYGPSEDTTYSTCALFTAPVDGPPGIGRAIANTRLYVLSPEAALLPLGAVGELYLGGAGVAQGYLHQPELTGQRFVADPWDPAPGARLYRTGDLVRWEHDGTLAFIGRADEQLKVRGFRVEPGEIEALLSADPAVRDAVVVAAGPAEARYLAAYVVARDAGADPAALMARLRAALAAALPPHLVPGVLVPLERLPLSANGKLDKRALPPPQPGDERAHVAPATPAELTLARIWCALLERQRVGVDDDFFALGGHSLLLTRMLHAARAAGLTLSVAQVFQAPTLGALARAAQASPPGAAAGLAATPPAAELALSCAQQRVWLAATLGDGAASDSNIVGRATLARALDAGRLRAALARLAARHEVLRTHLALADGLPRQVVAAPAPVALACHDLAALDPAARAAALETLLAEHAGAAFDLTRLPLFSLVMLRLAPEQTLLQISIHHLIADGWSMVLFFDALLAAHDDGAAGPDDGAPLLQYRDYVAWQRDFLLGDEAGRQRAFWRDYLHGASEQLLLPFQAPTPSRQGAPGQLLRLAVPAATVDALRALARQARGALFNLMHAALALLLGRLSGESDLNIGIPVSGRHLAGSEAMLGMFLNNLPLRSRIDLAQPFDAFLRAQVANAAAALSHQDLPFEHILALSGVGRAADSTPLFQVFLNMLSLPRAGDGRDLFADAFAQMPALNNKFNLSLYVSEGEGGGALGLYCTYNQRLLARADVELLLEQYLALLAQVAADAGRRCGDYALRAGAPACAGLALPRLAAATLPDYRAPLALEWLGPVQCQFDAVAQRWPQRRALECGPRDWTYAELRRMADGYASRLRALGVGPGDVVAVLTERRDALVIATLAILKTGAAFMMLSRTVPEARVLLQLESVPPRCLVAFDAGAVGAALDARLNQIGCARLLVEADRALLASFAAAEPAAPSVASAAGDLAYIAFTSGTEGRPKAIRGRHSSLSAFMPWMNRQFGLTPEDRFGMLSGLVHDPLQRDMFTPLCLGATLAVPREQELAFESLNDWLLARRLTVLHLTPSLGSFLSSACARPLPSLRLGLFVGEIITTAHLEQFRPAAPGMRVVNIYGTTETGRAISYHDVAAYADAADYCTDVLPVGVGIGQVQLLVLNACMTPCGVGEIGQIATRSHHMSLGYHADPRLTAEKFVRNPYGDDPADLLYLSGDTGRYRRDGVVECLGRSDRQVKVRGFRVELPEIQVCLSAHPALRQVAVTSRVNAAREVEIVAYVVPHAAGAPGAGAEALRDYLAERLPDYMLPAELIFLEQLPLNENGKLDQARLPAGAPRLDDGALAAPASPLEQQLLPMWCALLAREQIGVDQDFFRLGGHSLLATQLLARIERQFGVVLRHGDFFKDNSIRAVARRIEQARLAQGVRRSGAARRQISL</sequence>
<dbReference type="PROSITE" id="PS00012">
    <property type="entry name" value="PHOSPHOPANTETHEINE"/>
    <property type="match status" value="2"/>
</dbReference>
<dbReference type="RefSeq" id="WP_217946418.1">
    <property type="nucleotide sequence ID" value="NZ_JAHTGR010000035.1"/>
</dbReference>
<evidence type="ECO:0000259" key="4">
    <source>
        <dbReference type="PROSITE" id="PS50075"/>
    </source>
</evidence>
<dbReference type="GO" id="GO:0031177">
    <property type="term" value="F:phosphopantetheine binding"/>
    <property type="evidence" value="ECO:0007669"/>
    <property type="project" value="InterPro"/>
</dbReference>
<reference evidence="5" key="1">
    <citation type="submission" date="2021-07" db="EMBL/GenBank/DDBJ databases">
        <title>Characterization of violacein-producing bacteria and related species.</title>
        <authorList>
            <person name="Wilson H.S."/>
            <person name="De Leon M.E."/>
        </authorList>
    </citation>
    <scope>NUCLEOTIDE SEQUENCE</scope>
    <source>
        <strain evidence="5">HSC-15S17</strain>
    </source>
</reference>
<dbReference type="Pfam" id="PF00501">
    <property type="entry name" value="AMP-binding"/>
    <property type="match status" value="2"/>
</dbReference>
<evidence type="ECO:0000256" key="1">
    <source>
        <dbReference type="ARBA" id="ARBA00001957"/>
    </source>
</evidence>
<dbReference type="GO" id="GO:0043041">
    <property type="term" value="P:amino acid activation for nonribosomal peptide biosynthetic process"/>
    <property type="evidence" value="ECO:0007669"/>
    <property type="project" value="TreeGrafter"/>
</dbReference>
<dbReference type="EMBL" id="JALJZU010000026">
    <property type="protein sequence ID" value="MCP2012690.1"/>
    <property type="molecule type" value="Genomic_DNA"/>
</dbReference>
<dbReference type="InterPro" id="IPR006162">
    <property type="entry name" value="Ppantetheine_attach_site"/>
</dbReference>
<comment type="caution">
    <text evidence="5">The sequence shown here is derived from an EMBL/GenBank/DDBJ whole genome shotgun (WGS) entry which is preliminary data.</text>
</comment>
<dbReference type="PANTHER" id="PTHR45527:SF1">
    <property type="entry name" value="FATTY ACID SYNTHASE"/>
    <property type="match status" value="1"/>
</dbReference>
<dbReference type="GO" id="GO:0009239">
    <property type="term" value="P:enterobactin biosynthetic process"/>
    <property type="evidence" value="ECO:0007669"/>
    <property type="project" value="TreeGrafter"/>
</dbReference>
<dbReference type="EMBL" id="JAHTGR010000035">
    <property type="protein sequence ID" value="MBV6325521.1"/>
    <property type="molecule type" value="Genomic_DNA"/>
</dbReference>
<dbReference type="FunFam" id="3.40.50.980:FF:000001">
    <property type="entry name" value="Non-ribosomal peptide synthetase"/>
    <property type="match status" value="1"/>
</dbReference>
<dbReference type="Pfam" id="PF00550">
    <property type="entry name" value="PP-binding"/>
    <property type="match status" value="2"/>
</dbReference>
<keyword evidence="3" id="KW-0597">Phosphoprotein</keyword>
<dbReference type="Pfam" id="PF13193">
    <property type="entry name" value="AMP-binding_C"/>
    <property type="match status" value="2"/>
</dbReference>
<dbReference type="FunFam" id="3.40.50.12780:FF:000012">
    <property type="entry name" value="Non-ribosomal peptide synthetase"/>
    <property type="match status" value="1"/>
</dbReference>
<dbReference type="PANTHER" id="PTHR45527">
    <property type="entry name" value="NONRIBOSOMAL PEPTIDE SYNTHETASE"/>
    <property type="match status" value="1"/>
</dbReference>
<name>A0AA41HJY5_9BURK</name>
<dbReference type="InterPro" id="IPR020806">
    <property type="entry name" value="PKS_PP-bd"/>
</dbReference>
<keyword evidence="2" id="KW-0596">Phosphopantetheine</keyword>
<feature type="domain" description="Carrier" evidence="4">
    <location>
        <begin position="958"/>
        <end position="1032"/>
    </location>
</feature>
<evidence type="ECO:0000313" key="5">
    <source>
        <dbReference type="EMBL" id="MBV6325521.1"/>
    </source>
</evidence>
<dbReference type="InterPro" id="IPR025110">
    <property type="entry name" value="AMP-bd_C"/>
</dbReference>
<dbReference type="GO" id="GO:0009366">
    <property type="term" value="C:enterobactin synthetase complex"/>
    <property type="evidence" value="ECO:0007669"/>
    <property type="project" value="TreeGrafter"/>
</dbReference>
<dbReference type="Pfam" id="PF00668">
    <property type="entry name" value="Condensation"/>
    <property type="match status" value="2"/>
</dbReference>
<dbReference type="SMART" id="SM00823">
    <property type="entry name" value="PKS_PP"/>
    <property type="match status" value="2"/>
</dbReference>
<dbReference type="InterPro" id="IPR000873">
    <property type="entry name" value="AMP-dep_synth/lig_dom"/>
</dbReference>
<dbReference type="PROSITE" id="PS00455">
    <property type="entry name" value="AMP_BINDING"/>
    <property type="match status" value="2"/>
</dbReference>
<evidence type="ECO:0000313" key="7">
    <source>
        <dbReference type="Proteomes" id="UP001155901"/>
    </source>
</evidence>
<gene>
    <name evidence="5" type="ORF">KVP70_31905</name>
    <name evidence="6" type="ORF">L1274_006461</name>
</gene>
<evidence type="ECO:0000313" key="6">
    <source>
        <dbReference type="EMBL" id="MCP2012690.1"/>
    </source>
</evidence>
<evidence type="ECO:0000313" key="8">
    <source>
        <dbReference type="Proteomes" id="UP001162889"/>
    </source>
</evidence>
<reference evidence="6" key="2">
    <citation type="submission" date="2022-03" db="EMBL/GenBank/DDBJ databases">
        <title>Genome Encyclopedia of Bacteria and Archaea VI: Functional Genomics of Type Strains.</title>
        <authorList>
            <person name="Whitman W."/>
        </authorList>
    </citation>
    <scope>NUCLEOTIDE SEQUENCE</scope>
    <source>
        <strain evidence="6">HSC-15S17</strain>
    </source>
</reference>
<dbReference type="FunFam" id="2.30.38.10:FF:000001">
    <property type="entry name" value="Non-ribosomal peptide synthetase PvdI"/>
    <property type="match status" value="1"/>
</dbReference>
<dbReference type="GO" id="GO:0005829">
    <property type="term" value="C:cytosol"/>
    <property type="evidence" value="ECO:0007669"/>
    <property type="project" value="TreeGrafter"/>
</dbReference>
<dbReference type="GO" id="GO:0047527">
    <property type="term" value="F:2,3-dihydroxybenzoate-serine ligase activity"/>
    <property type="evidence" value="ECO:0007669"/>
    <property type="project" value="TreeGrafter"/>
</dbReference>
<feature type="domain" description="Carrier" evidence="4">
    <location>
        <begin position="2039"/>
        <end position="2114"/>
    </location>
</feature>